<dbReference type="AlphaFoldDB" id="A0A2A9G1F3"/>
<dbReference type="Gene3D" id="1.10.275.10">
    <property type="entry name" value="Fumarase/aspartase (N-terminal domain)"/>
    <property type="match status" value="1"/>
</dbReference>
<organism evidence="2 3">
    <name type="scientific">Amycolatopsis sulphurea</name>
    <dbReference type="NCBI Taxonomy" id="76022"/>
    <lineage>
        <taxon>Bacteria</taxon>
        <taxon>Bacillati</taxon>
        <taxon>Actinomycetota</taxon>
        <taxon>Actinomycetes</taxon>
        <taxon>Pseudonocardiales</taxon>
        <taxon>Pseudonocardiaceae</taxon>
        <taxon>Amycolatopsis</taxon>
    </lineage>
</organism>
<reference evidence="2 3" key="1">
    <citation type="submission" date="2017-10" db="EMBL/GenBank/DDBJ databases">
        <title>Sequencing the genomes of 1000 actinobacteria strains.</title>
        <authorList>
            <person name="Klenk H.-P."/>
        </authorList>
    </citation>
    <scope>NUCLEOTIDE SEQUENCE [LARGE SCALE GENOMIC DNA]</scope>
    <source>
        <strain evidence="2 3">DSM 46092</strain>
    </source>
</reference>
<dbReference type="InterPro" id="IPR008948">
    <property type="entry name" value="L-Aspartase-like"/>
</dbReference>
<dbReference type="RefSeq" id="WP_098509455.1">
    <property type="nucleotide sequence ID" value="NZ_JBIAKZ010000035.1"/>
</dbReference>
<dbReference type="Pfam" id="PF00221">
    <property type="entry name" value="Lyase_aromatic"/>
    <property type="match status" value="1"/>
</dbReference>
<gene>
    <name evidence="2" type="ORF">ATK36_0262</name>
</gene>
<dbReference type="Proteomes" id="UP000243542">
    <property type="component" value="Unassembled WGS sequence"/>
</dbReference>
<comment type="caution">
    <text evidence="2">The sequence shown here is derived from an EMBL/GenBank/DDBJ whole genome shotgun (WGS) entry which is preliminary data.</text>
</comment>
<keyword evidence="3" id="KW-1185">Reference proteome</keyword>
<evidence type="ECO:0000313" key="2">
    <source>
        <dbReference type="EMBL" id="PFG56741.1"/>
    </source>
</evidence>
<dbReference type="GO" id="GO:0016841">
    <property type="term" value="F:ammonia-lyase activity"/>
    <property type="evidence" value="ECO:0007669"/>
    <property type="project" value="UniProtKB-ARBA"/>
</dbReference>
<dbReference type="Gene3D" id="1.20.200.10">
    <property type="entry name" value="Fumarase/aspartase (Central domain)"/>
    <property type="match status" value="1"/>
</dbReference>
<dbReference type="PANTHER" id="PTHR10362">
    <property type="entry name" value="HISTIDINE AMMONIA-LYASE"/>
    <property type="match status" value="1"/>
</dbReference>
<dbReference type="InterPro" id="IPR001106">
    <property type="entry name" value="Aromatic_Lyase"/>
</dbReference>
<protein>
    <submittedName>
        <fullName evidence="2">Histidine ammonia-lyase</fullName>
    </submittedName>
</protein>
<proteinExistence type="predicted"/>
<name>A0A2A9G1F3_9PSEU</name>
<dbReference type="SUPFAM" id="SSF48557">
    <property type="entry name" value="L-aspartase-like"/>
    <property type="match status" value="1"/>
</dbReference>
<evidence type="ECO:0000313" key="3">
    <source>
        <dbReference type="Proteomes" id="UP000243542"/>
    </source>
</evidence>
<accession>A0A2A9G1F3</accession>
<evidence type="ECO:0000256" key="1">
    <source>
        <dbReference type="ARBA" id="ARBA00023239"/>
    </source>
</evidence>
<keyword evidence="1 2" id="KW-0456">Lyase</keyword>
<dbReference type="CDD" id="cd00332">
    <property type="entry name" value="PAL-HAL"/>
    <property type="match status" value="1"/>
</dbReference>
<dbReference type="EMBL" id="PDJK01000001">
    <property type="protein sequence ID" value="PFG56741.1"/>
    <property type="molecule type" value="Genomic_DNA"/>
</dbReference>
<dbReference type="InterPro" id="IPR024083">
    <property type="entry name" value="Fumarase/histidase_N"/>
</dbReference>
<sequence length="483" mass="50521">MTDSSRIEINGTGLRCADAVRVARLSAWAELAPGAMARAEQSYELAVELGAKRAVYGRTTGVGANRHTVVDPESVDQHGLRLLRSHAGGTGEPLPGDAVRAAMLVRLNQLAAAGSGVHPRLLRALETALRVGAQPLVHSRGAIGTGDLTALAEIALTLAGELPWAAGALDPVAISPGDALAFISSNAATLAQAVLAWHDLSRLLDASTVVTALTFCALGGSAEAYSERVHQARPHPGAVRCAARLRRLLTAADDLPAGRRLQDPFGLRAFPQVQGTALEAAANVERVLDIDLNAAAENPFIDIETEQAYHHGQFSTAHVALAFDHLRAALHHVAELSAARLSDLVEPDLSGLPPFLADGPTGSSGIMILEYVAHDALGTLRHEASPVTLGTAVISRGLEDHASFSTHAVRSTVAATAAYRTVLACELLGATRALRLAETPLPDTPLREAFQLASSVLPHTMADHPLSTEIGQAETLLGRLALL</sequence>